<feature type="compositionally biased region" description="Acidic residues" evidence="1">
    <location>
        <begin position="167"/>
        <end position="197"/>
    </location>
</feature>
<name>A0A815KRB4_9BILA</name>
<dbReference type="Pfam" id="PF10217">
    <property type="entry name" value="DUF2039"/>
    <property type="match status" value="1"/>
</dbReference>
<feature type="region of interest" description="Disordered" evidence="1">
    <location>
        <begin position="149"/>
        <end position="197"/>
    </location>
</feature>
<dbReference type="PANTHER" id="PTHR22876:SF5">
    <property type="entry name" value="CHROMOSOME 9 OPEN READING FRAME 85"/>
    <property type="match status" value="1"/>
</dbReference>
<evidence type="ECO:0000313" key="3">
    <source>
        <dbReference type="EMBL" id="CAF3719323.1"/>
    </source>
</evidence>
<dbReference type="Proteomes" id="UP000663845">
    <property type="component" value="Unassembled WGS sequence"/>
</dbReference>
<gene>
    <name evidence="2" type="ORF">JYZ213_LOCUS37400</name>
    <name evidence="3" type="ORF">OXD698_LOCUS13529</name>
</gene>
<dbReference type="EMBL" id="CAJNOG010000995">
    <property type="protein sequence ID" value="CAF1394471.1"/>
    <property type="molecule type" value="Genomic_DNA"/>
</dbReference>
<reference evidence="2" key="1">
    <citation type="submission" date="2021-02" db="EMBL/GenBank/DDBJ databases">
        <authorList>
            <person name="Nowell W R."/>
        </authorList>
    </citation>
    <scope>NUCLEOTIDE SEQUENCE</scope>
</reference>
<dbReference type="AlphaFoldDB" id="A0A815KRB4"/>
<accession>A0A815KRB4</accession>
<comment type="caution">
    <text evidence="2">The sequence shown here is derived from an EMBL/GenBank/DDBJ whole genome shotgun (WGS) entry which is preliminary data.</text>
</comment>
<evidence type="ECO:0000313" key="4">
    <source>
        <dbReference type="Proteomes" id="UP000663845"/>
    </source>
</evidence>
<dbReference type="EMBL" id="CAJOAZ010000826">
    <property type="protein sequence ID" value="CAF3719323.1"/>
    <property type="molecule type" value="Genomic_DNA"/>
</dbReference>
<protein>
    <submittedName>
        <fullName evidence="2">Uncharacterized protein</fullName>
    </submittedName>
</protein>
<dbReference type="Proteomes" id="UP000663844">
    <property type="component" value="Unassembled WGS sequence"/>
</dbReference>
<dbReference type="PANTHER" id="PTHR22876">
    <property type="entry name" value="ZGC:101016"/>
    <property type="match status" value="1"/>
</dbReference>
<sequence>MSCQRGNTQRTRKQKYQNGRTFKNNLYDTSIQTKHINAIEHKGICEHCKSVLEWRVHYRKYKPLTQAKKCVRCLQKNIIRAYYVLCDDCGAKENLCCKCGESQETSIERPVPAVEEEREQAEFETDVKFLRERQRRKFNRLVKQGMSGEEALAQLNVPSNKKSNAGGEDDDDDDDDDENYEDDDSDFDDDDDEEEEE</sequence>
<proteinExistence type="predicted"/>
<dbReference type="InterPro" id="IPR019351">
    <property type="entry name" value="DUF2039"/>
</dbReference>
<evidence type="ECO:0000313" key="2">
    <source>
        <dbReference type="EMBL" id="CAF1394471.1"/>
    </source>
</evidence>
<organism evidence="2 4">
    <name type="scientific">Adineta steineri</name>
    <dbReference type="NCBI Taxonomy" id="433720"/>
    <lineage>
        <taxon>Eukaryota</taxon>
        <taxon>Metazoa</taxon>
        <taxon>Spiralia</taxon>
        <taxon>Gnathifera</taxon>
        <taxon>Rotifera</taxon>
        <taxon>Eurotatoria</taxon>
        <taxon>Bdelloidea</taxon>
        <taxon>Adinetida</taxon>
        <taxon>Adinetidae</taxon>
        <taxon>Adineta</taxon>
    </lineage>
</organism>
<evidence type="ECO:0000256" key="1">
    <source>
        <dbReference type="SAM" id="MobiDB-lite"/>
    </source>
</evidence>